<name>A0A9P6ENY8_9AGAR</name>
<proteinExistence type="predicted"/>
<feature type="transmembrane region" description="Helical" evidence="1">
    <location>
        <begin position="92"/>
        <end position="112"/>
    </location>
</feature>
<dbReference type="AlphaFoldDB" id="A0A9P6ENY8"/>
<evidence type="ECO:0000259" key="2">
    <source>
        <dbReference type="Pfam" id="PF20153"/>
    </source>
</evidence>
<keyword evidence="1" id="KW-1133">Transmembrane helix</keyword>
<keyword evidence="1" id="KW-0472">Membrane</keyword>
<dbReference type="OrthoDB" id="2885050at2759"/>
<evidence type="ECO:0000313" key="3">
    <source>
        <dbReference type="EMBL" id="KAF9533291.1"/>
    </source>
</evidence>
<feature type="transmembrane region" description="Helical" evidence="1">
    <location>
        <begin position="6"/>
        <end position="27"/>
    </location>
</feature>
<reference evidence="3" key="1">
    <citation type="submission" date="2020-11" db="EMBL/GenBank/DDBJ databases">
        <authorList>
            <consortium name="DOE Joint Genome Institute"/>
            <person name="Ahrendt S."/>
            <person name="Riley R."/>
            <person name="Andreopoulos W."/>
            <person name="Labutti K."/>
            <person name="Pangilinan J."/>
            <person name="Ruiz-Duenas F.J."/>
            <person name="Barrasa J.M."/>
            <person name="Sanchez-Garcia M."/>
            <person name="Camarero S."/>
            <person name="Miyauchi S."/>
            <person name="Serrano A."/>
            <person name="Linde D."/>
            <person name="Babiker R."/>
            <person name="Drula E."/>
            <person name="Ayuso-Fernandez I."/>
            <person name="Pacheco R."/>
            <person name="Padilla G."/>
            <person name="Ferreira P."/>
            <person name="Barriuso J."/>
            <person name="Kellner H."/>
            <person name="Castanera R."/>
            <person name="Alfaro M."/>
            <person name="Ramirez L."/>
            <person name="Pisabarro A.G."/>
            <person name="Kuo A."/>
            <person name="Tritt A."/>
            <person name="Lipzen A."/>
            <person name="He G."/>
            <person name="Yan M."/>
            <person name="Ng V."/>
            <person name="Cullen D."/>
            <person name="Martin F."/>
            <person name="Rosso M.-N."/>
            <person name="Henrissat B."/>
            <person name="Hibbett D."/>
            <person name="Martinez A.T."/>
            <person name="Grigoriev I.V."/>
        </authorList>
    </citation>
    <scope>NUCLEOTIDE SEQUENCE</scope>
    <source>
        <strain evidence="3">CBS 506.95</strain>
    </source>
</reference>
<feature type="domain" description="DUF6535" evidence="2">
    <location>
        <begin position="1"/>
        <end position="87"/>
    </location>
</feature>
<organism evidence="3 4">
    <name type="scientific">Crepidotus variabilis</name>
    <dbReference type="NCBI Taxonomy" id="179855"/>
    <lineage>
        <taxon>Eukaryota</taxon>
        <taxon>Fungi</taxon>
        <taxon>Dikarya</taxon>
        <taxon>Basidiomycota</taxon>
        <taxon>Agaricomycotina</taxon>
        <taxon>Agaricomycetes</taxon>
        <taxon>Agaricomycetidae</taxon>
        <taxon>Agaricales</taxon>
        <taxon>Agaricineae</taxon>
        <taxon>Crepidotaceae</taxon>
        <taxon>Crepidotus</taxon>
    </lineage>
</organism>
<dbReference type="InterPro" id="IPR045338">
    <property type="entry name" value="DUF6535"/>
</dbReference>
<accession>A0A9P6ENY8</accession>
<evidence type="ECO:0000313" key="4">
    <source>
        <dbReference type="Proteomes" id="UP000807306"/>
    </source>
</evidence>
<dbReference type="EMBL" id="MU157829">
    <property type="protein sequence ID" value="KAF9533291.1"/>
    <property type="molecule type" value="Genomic_DNA"/>
</dbReference>
<feature type="non-terminal residue" evidence="3">
    <location>
        <position position="1"/>
    </location>
</feature>
<sequence>IVNALWFLSLILSLASALIGLVALQWLREHLRPSTRNIPLRTLPAIIQMQSESLDAYYVPQIFTTLPVLLILAIILFFIGMIEFLWNINHTVAYPSMITISFILAFILYTTLRPGLQGRPRIGISYIPQKNRDSLPAIPCPYKSPQSWAFLQA</sequence>
<protein>
    <recommendedName>
        <fullName evidence="2">DUF6535 domain-containing protein</fullName>
    </recommendedName>
</protein>
<dbReference type="Proteomes" id="UP000807306">
    <property type="component" value="Unassembled WGS sequence"/>
</dbReference>
<keyword evidence="4" id="KW-1185">Reference proteome</keyword>
<keyword evidence="1" id="KW-0812">Transmembrane</keyword>
<gene>
    <name evidence="3" type="ORF">CPB83DRAFT_729626</name>
</gene>
<evidence type="ECO:0000256" key="1">
    <source>
        <dbReference type="SAM" id="Phobius"/>
    </source>
</evidence>
<dbReference type="Pfam" id="PF20153">
    <property type="entry name" value="DUF6535"/>
    <property type="match status" value="1"/>
</dbReference>
<feature type="transmembrane region" description="Helical" evidence="1">
    <location>
        <begin position="62"/>
        <end position="86"/>
    </location>
</feature>
<comment type="caution">
    <text evidence="3">The sequence shown here is derived from an EMBL/GenBank/DDBJ whole genome shotgun (WGS) entry which is preliminary data.</text>
</comment>
<feature type="non-terminal residue" evidence="3">
    <location>
        <position position="153"/>
    </location>
</feature>